<dbReference type="InterPro" id="IPR000600">
    <property type="entry name" value="ROK"/>
</dbReference>
<dbReference type="EMBL" id="JADIMP010000073">
    <property type="protein sequence ID" value="MBO8441672.1"/>
    <property type="molecule type" value="Genomic_DNA"/>
</dbReference>
<dbReference type="PANTHER" id="PTHR18964">
    <property type="entry name" value="ROK (REPRESSOR, ORF, KINASE) FAMILY"/>
    <property type="match status" value="1"/>
</dbReference>
<dbReference type="SUPFAM" id="SSF53067">
    <property type="entry name" value="Actin-like ATPase domain"/>
    <property type="match status" value="1"/>
</dbReference>
<reference evidence="2" key="1">
    <citation type="submission" date="2020-10" db="EMBL/GenBank/DDBJ databases">
        <authorList>
            <person name="Gilroy R."/>
        </authorList>
    </citation>
    <scope>NUCLEOTIDE SEQUENCE</scope>
    <source>
        <strain evidence="2">C6-149</strain>
    </source>
</reference>
<accession>A0A9D9E5A9</accession>
<evidence type="ECO:0000313" key="3">
    <source>
        <dbReference type="Proteomes" id="UP000823614"/>
    </source>
</evidence>
<sequence length="288" mass="31552">MNLGVIDIGGTTIKCACWVDHHLIERQKYPTPSNLTEFMKVLKGYITSFKTIHNLQGVAISSPGAVNKKIGVIEGASAVPYIHNFKIVPVFEDLFELPVSIENDANCAALAELNAGAGKDCKNLVFLVIGTGVGGTIVIDRNIYYGSHLYGGEFGFQLVKNNSTLSQMGSPVNLARRYNEKTGEKMTGKDVFEQALAGNQFAKKYVDEMIDYIATAIFNIQHSIDPEKIIIGGAISQNKKFILMIKQRLSEICQEIPIATLMPNVEACHFTGDANLRGAVVDFEKSKF</sequence>
<name>A0A9D9E5A9_9LACO</name>
<dbReference type="CDD" id="cd24152">
    <property type="entry name" value="ASKHA_NBD_ROK-like"/>
    <property type="match status" value="1"/>
</dbReference>
<reference evidence="2" key="2">
    <citation type="journal article" date="2021" name="PeerJ">
        <title>Extensive microbial diversity within the chicken gut microbiome revealed by metagenomics and culture.</title>
        <authorList>
            <person name="Gilroy R."/>
            <person name="Ravi A."/>
            <person name="Getino M."/>
            <person name="Pursley I."/>
            <person name="Horton D.L."/>
            <person name="Alikhan N.F."/>
            <person name="Baker D."/>
            <person name="Gharbi K."/>
            <person name="Hall N."/>
            <person name="Watson M."/>
            <person name="Adriaenssens E.M."/>
            <person name="Foster-Nyarko E."/>
            <person name="Jarju S."/>
            <person name="Secka A."/>
            <person name="Antonio M."/>
            <person name="Oren A."/>
            <person name="Chaudhuri R.R."/>
            <person name="La Ragione R."/>
            <person name="Hildebrand F."/>
            <person name="Pallen M.J."/>
        </authorList>
    </citation>
    <scope>NUCLEOTIDE SEQUENCE</scope>
    <source>
        <strain evidence="2">C6-149</strain>
    </source>
</reference>
<dbReference type="AlphaFoldDB" id="A0A9D9E5A9"/>
<dbReference type="Proteomes" id="UP000823614">
    <property type="component" value="Unassembled WGS sequence"/>
</dbReference>
<organism evidence="2 3">
    <name type="scientific">Candidatus Gallilactobacillus intestinavium</name>
    <dbReference type="NCBI Taxonomy" id="2840838"/>
    <lineage>
        <taxon>Bacteria</taxon>
        <taxon>Bacillati</taxon>
        <taxon>Bacillota</taxon>
        <taxon>Bacilli</taxon>
        <taxon>Lactobacillales</taxon>
        <taxon>Lactobacillaceae</taxon>
        <taxon>Lactobacillaceae incertae sedis</taxon>
        <taxon>Candidatus Gallilactobacillus</taxon>
    </lineage>
</organism>
<comment type="similarity">
    <text evidence="1">Belongs to the ROK (NagC/XylR) family.</text>
</comment>
<protein>
    <submittedName>
        <fullName evidence="2">ROK family protein</fullName>
    </submittedName>
</protein>
<dbReference type="InterPro" id="IPR043129">
    <property type="entry name" value="ATPase_NBD"/>
</dbReference>
<dbReference type="PANTHER" id="PTHR18964:SF170">
    <property type="entry name" value="SUGAR KINASE"/>
    <property type="match status" value="1"/>
</dbReference>
<gene>
    <name evidence="2" type="ORF">IAA89_04490</name>
</gene>
<comment type="caution">
    <text evidence="2">The sequence shown here is derived from an EMBL/GenBank/DDBJ whole genome shotgun (WGS) entry which is preliminary data.</text>
</comment>
<evidence type="ECO:0000313" key="2">
    <source>
        <dbReference type="EMBL" id="MBO8441672.1"/>
    </source>
</evidence>
<dbReference type="Pfam" id="PF00480">
    <property type="entry name" value="ROK"/>
    <property type="match status" value="1"/>
</dbReference>
<proteinExistence type="inferred from homology"/>
<dbReference type="Gene3D" id="3.30.420.40">
    <property type="match status" value="2"/>
</dbReference>
<evidence type="ECO:0000256" key="1">
    <source>
        <dbReference type="ARBA" id="ARBA00006479"/>
    </source>
</evidence>